<evidence type="ECO:0000256" key="2">
    <source>
        <dbReference type="ARBA" id="ARBA00022490"/>
    </source>
</evidence>
<feature type="region of interest" description="Disordered" evidence="7">
    <location>
        <begin position="16"/>
        <end position="77"/>
    </location>
</feature>
<dbReference type="AlphaFoldDB" id="A0A178UU57"/>
<evidence type="ECO:0000313" key="9">
    <source>
        <dbReference type="Proteomes" id="UP000078284"/>
    </source>
</evidence>
<dbReference type="InterPro" id="IPR044670">
    <property type="entry name" value="SOFL"/>
</dbReference>
<dbReference type="PANTHER" id="PTHR33347:SF1">
    <property type="entry name" value="PROTEIN SOB FIVE-LIKE 5"/>
    <property type="match status" value="1"/>
</dbReference>
<evidence type="ECO:0000256" key="3">
    <source>
        <dbReference type="ARBA" id="ARBA00022712"/>
    </source>
</evidence>
<evidence type="ECO:0000256" key="5">
    <source>
        <dbReference type="ARBA" id="ARBA00023242"/>
    </source>
</evidence>
<dbReference type="PANTHER" id="PTHR33347">
    <property type="entry name" value="OSJNBA0091C07.3 PROTEIN"/>
    <property type="match status" value="1"/>
</dbReference>
<dbReference type="GO" id="GO:0009736">
    <property type="term" value="P:cytokinin-activated signaling pathway"/>
    <property type="evidence" value="ECO:0007669"/>
    <property type="project" value="UniProtKB-KW"/>
</dbReference>
<keyword evidence="5" id="KW-0539">Nucleus</keyword>
<sequence>MLGSSSGCESGWTLYLDQSVSSPSPSCFRDSNGFESRRRSKDSWDQNYVHQEEEEEEDDLSMISDASSGPRNISEEDSVKKINIVGLKKQCKREKKRRDYEKMNSLLDDTASSPLFNFPHKSVGGNKIEQTFPESTLDYSQGFSATQFQDKTAFQEQCGYLHMETRF</sequence>
<gene>
    <name evidence="8" type="ordered locus">AXX17_At4g38640</name>
</gene>
<dbReference type="GO" id="GO:0005737">
    <property type="term" value="C:cytoplasm"/>
    <property type="evidence" value="ECO:0007669"/>
    <property type="project" value="UniProtKB-SubCell"/>
</dbReference>
<feature type="compositionally biased region" description="Polar residues" evidence="7">
    <location>
        <begin position="16"/>
        <end position="25"/>
    </location>
</feature>
<dbReference type="Proteomes" id="UP000078284">
    <property type="component" value="Chromosome 4"/>
</dbReference>
<evidence type="ECO:0000256" key="6">
    <source>
        <dbReference type="ARBA" id="ARBA00024199"/>
    </source>
</evidence>
<evidence type="ECO:0000256" key="1">
    <source>
        <dbReference type="ARBA" id="ARBA00004496"/>
    </source>
</evidence>
<feature type="compositionally biased region" description="Basic and acidic residues" evidence="7">
    <location>
        <begin position="35"/>
        <end position="44"/>
    </location>
</feature>
<protein>
    <submittedName>
        <fullName evidence="8">Uncharacterized protein</fullName>
    </submittedName>
</protein>
<keyword evidence="2" id="KW-0963">Cytoplasm</keyword>
<reference evidence="9" key="1">
    <citation type="journal article" date="2016" name="Proc. Natl. Acad. Sci. U.S.A.">
        <title>Chromosome-level assembly of Arabidopsis thaliana Ler reveals the extent of translocation and inversion polymorphisms.</title>
        <authorList>
            <person name="Zapata L."/>
            <person name="Ding J."/>
            <person name="Willing E.M."/>
            <person name="Hartwig B."/>
            <person name="Bezdan D."/>
            <person name="Jiao W.B."/>
            <person name="Patel V."/>
            <person name="Velikkakam James G."/>
            <person name="Koornneef M."/>
            <person name="Ossowski S."/>
            <person name="Schneeberger K."/>
        </authorList>
    </citation>
    <scope>NUCLEOTIDE SEQUENCE [LARGE SCALE GENOMIC DNA]</scope>
    <source>
        <strain evidence="9">cv. Landsberg erecta</strain>
    </source>
</reference>
<evidence type="ECO:0000313" key="8">
    <source>
        <dbReference type="EMBL" id="OAO97536.1"/>
    </source>
</evidence>
<comment type="similarity">
    <text evidence="6">Belongs to the SOFL plant protein family.</text>
</comment>
<dbReference type="GO" id="GO:0009691">
    <property type="term" value="P:cytokinin biosynthetic process"/>
    <property type="evidence" value="ECO:0007669"/>
    <property type="project" value="UniProtKB-KW"/>
</dbReference>
<evidence type="ECO:0000256" key="7">
    <source>
        <dbReference type="SAM" id="MobiDB-lite"/>
    </source>
</evidence>
<comment type="caution">
    <text evidence="8">The sequence shown here is derived from an EMBL/GenBank/DDBJ whole genome shotgun (WGS) entry which is preliminary data.</text>
</comment>
<keyword evidence="3" id="KW-0203">Cytokinin biosynthesis</keyword>
<accession>A0A178UU57</accession>
<dbReference type="EMBL" id="LUHQ01000004">
    <property type="protein sequence ID" value="OAO97536.1"/>
    <property type="molecule type" value="Genomic_DNA"/>
</dbReference>
<evidence type="ECO:0000256" key="4">
    <source>
        <dbReference type="ARBA" id="ARBA00022864"/>
    </source>
</evidence>
<name>A0A178UU57_ARATH</name>
<organism evidence="8 9">
    <name type="scientific">Arabidopsis thaliana</name>
    <name type="common">Mouse-ear cress</name>
    <dbReference type="NCBI Taxonomy" id="3702"/>
    <lineage>
        <taxon>Eukaryota</taxon>
        <taxon>Viridiplantae</taxon>
        <taxon>Streptophyta</taxon>
        <taxon>Embryophyta</taxon>
        <taxon>Tracheophyta</taxon>
        <taxon>Spermatophyta</taxon>
        <taxon>Magnoliopsida</taxon>
        <taxon>eudicotyledons</taxon>
        <taxon>Gunneridae</taxon>
        <taxon>Pentapetalae</taxon>
        <taxon>rosids</taxon>
        <taxon>malvids</taxon>
        <taxon>Brassicales</taxon>
        <taxon>Brassicaceae</taxon>
        <taxon>Camelineae</taxon>
        <taxon>Arabidopsis</taxon>
    </lineage>
</organism>
<comment type="subcellular location">
    <subcellularLocation>
        <location evidence="1">Cytoplasm</location>
    </subcellularLocation>
</comment>
<keyword evidence="4" id="KW-0932">Cytokinin signaling pathway</keyword>
<proteinExistence type="inferred from homology"/>
<dbReference type="ExpressionAtlas" id="A0A178UU57">
    <property type="expression patterns" value="baseline and differential"/>
</dbReference>